<dbReference type="PATRIC" id="fig|220754.4.peg.2931"/>
<dbReference type="NCBIfam" id="TIGR00040">
    <property type="entry name" value="yfcE"/>
    <property type="match status" value="1"/>
</dbReference>
<accession>A0A0C2RWU4</accession>
<organism evidence="4 5">
    <name type="scientific">Jeotgalibacillus campisalis</name>
    <dbReference type="NCBI Taxonomy" id="220754"/>
    <lineage>
        <taxon>Bacteria</taxon>
        <taxon>Bacillati</taxon>
        <taxon>Bacillota</taxon>
        <taxon>Bacilli</taxon>
        <taxon>Bacillales</taxon>
        <taxon>Caryophanaceae</taxon>
        <taxon>Jeotgalibacillus</taxon>
    </lineage>
</organism>
<dbReference type="Gene3D" id="3.60.21.10">
    <property type="match status" value="1"/>
</dbReference>
<evidence type="ECO:0000256" key="2">
    <source>
        <dbReference type="RuleBase" id="RU362039"/>
    </source>
</evidence>
<dbReference type="OrthoDB" id="9800565at2"/>
<evidence type="ECO:0000313" key="4">
    <source>
        <dbReference type="EMBL" id="KIL46244.1"/>
    </source>
</evidence>
<comment type="similarity">
    <text evidence="1 2">Belongs to the metallophosphoesterase superfamily. YfcE family.</text>
</comment>
<name>A0A0C2RWU4_9BACL</name>
<proteinExistence type="inferred from homology"/>
<dbReference type="Proteomes" id="UP000031972">
    <property type="component" value="Unassembled WGS sequence"/>
</dbReference>
<feature type="domain" description="Calcineurin-like phosphoesterase" evidence="3">
    <location>
        <begin position="1"/>
        <end position="144"/>
    </location>
</feature>
<comment type="caution">
    <text evidence="4">The sequence shown here is derived from an EMBL/GenBank/DDBJ whole genome shotgun (WGS) entry which is preliminary data.</text>
</comment>
<evidence type="ECO:0000256" key="1">
    <source>
        <dbReference type="ARBA" id="ARBA00008950"/>
    </source>
</evidence>
<reference evidence="4 5" key="1">
    <citation type="submission" date="2015-01" db="EMBL/GenBank/DDBJ databases">
        <title>Jeotgalibacillus campisalis genome sequencing.</title>
        <authorList>
            <person name="Goh K.M."/>
            <person name="Chan K.-G."/>
            <person name="Yaakop A.S."/>
            <person name="Ee R."/>
            <person name="Gan H.M."/>
            <person name="Chan C.S."/>
        </authorList>
    </citation>
    <scope>NUCLEOTIDE SEQUENCE [LARGE SCALE GENOMIC DNA]</scope>
    <source>
        <strain evidence="4 5">SF-57</strain>
    </source>
</reference>
<gene>
    <name evidence="4" type="ORF">KR50_29190</name>
</gene>
<dbReference type="RefSeq" id="WP_041059895.1">
    <property type="nucleotide sequence ID" value="NZ_JXRR01000017.1"/>
</dbReference>
<dbReference type="EMBL" id="JXRR01000017">
    <property type="protein sequence ID" value="KIL46244.1"/>
    <property type="molecule type" value="Genomic_DNA"/>
</dbReference>
<protein>
    <recommendedName>
        <fullName evidence="2">Phosphoesterase</fullName>
        <ecNumber evidence="2">3.1.4.-</ecNumber>
    </recommendedName>
</protein>
<dbReference type="InterPro" id="IPR024654">
    <property type="entry name" value="Calcineurin-like_PHP_lpxH"/>
</dbReference>
<dbReference type="Pfam" id="PF12850">
    <property type="entry name" value="Metallophos_2"/>
    <property type="match status" value="1"/>
</dbReference>
<dbReference type="SUPFAM" id="SSF56300">
    <property type="entry name" value="Metallo-dependent phosphatases"/>
    <property type="match status" value="1"/>
</dbReference>
<evidence type="ECO:0000259" key="3">
    <source>
        <dbReference type="Pfam" id="PF12850"/>
    </source>
</evidence>
<evidence type="ECO:0000313" key="5">
    <source>
        <dbReference type="Proteomes" id="UP000031972"/>
    </source>
</evidence>
<keyword evidence="2" id="KW-0479">Metal-binding</keyword>
<dbReference type="GO" id="GO:0016787">
    <property type="term" value="F:hydrolase activity"/>
    <property type="evidence" value="ECO:0007669"/>
    <property type="project" value="UniProtKB-UniRule"/>
</dbReference>
<sequence length="168" mass="19112">MKVVVVSDNHGDKERLIDLKERYENTVDAMLHCGDSELPFNSPEMEGFEKVGGNCDMDSAYPDEKVIKIKDTTLFLTHGHLYGIKQSLDKIHYKATEEEADIIFFGHSHSLGAEVVDQRLYVNPGSILLPRDRKEASYAIVEKQAKDVSVHFYDEKHNEITSWNGQLT</sequence>
<dbReference type="InterPro" id="IPR041802">
    <property type="entry name" value="MPP_YfcE"/>
</dbReference>
<comment type="cofactor">
    <cofactor evidence="2">
        <name>a divalent metal cation</name>
        <dbReference type="ChEBI" id="CHEBI:60240"/>
    </cofactor>
</comment>
<dbReference type="InterPro" id="IPR029052">
    <property type="entry name" value="Metallo-depent_PP-like"/>
</dbReference>
<dbReference type="CDD" id="cd00841">
    <property type="entry name" value="MPP_YfcE"/>
    <property type="match status" value="1"/>
</dbReference>
<dbReference type="GO" id="GO:0046872">
    <property type="term" value="F:metal ion binding"/>
    <property type="evidence" value="ECO:0007669"/>
    <property type="project" value="UniProtKB-KW"/>
</dbReference>
<dbReference type="AlphaFoldDB" id="A0A0C2RWU4"/>
<dbReference type="PANTHER" id="PTHR11124">
    <property type="entry name" value="VACUOLAR SORTING PROTEIN VPS29"/>
    <property type="match status" value="1"/>
</dbReference>
<dbReference type="EC" id="3.1.4.-" evidence="2"/>
<keyword evidence="5" id="KW-1185">Reference proteome</keyword>
<dbReference type="InterPro" id="IPR000979">
    <property type="entry name" value="Phosphodiesterase_MJ0936/Vps29"/>
</dbReference>